<dbReference type="Proteomes" id="UP000295600">
    <property type="component" value="Unassembled WGS sequence"/>
</dbReference>
<evidence type="ECO:0000313" key="2">
    <source>
        <dbReference type="Proteomes" id="UP000295600"/>
    </source>
</evidence>
<gene>
    <name evidence="1" type="ORF">EV202_12745</name>
</gene>
<dbReference type="RefSeq" id="WP_131927288.1">
    <property type="nucleotide sequence ID" value="NZ_SLXB01000027.1"/>
</dbReference>
<comment type="caution">
    <text evidence="1">The sequence shown here is derived from an EMBL/GenBank/DDBJ whole genome shotgun (WGS) entry which is preliminary data.</text>
</comment>
<protein>
    <submittedName>
        <fullName evidence="1">Uncharacterized protein</fullName>
    </submittedName>
</protein>
<organism evidence="1 2">
    <name type="scientific">Prevotella heparinolytica</name>
    <dbReference type="NCBI Taxonomy" id="28113"/>
    <lineage>
        <taxon>Bacteria</taxon>
        <taxon>Pseudomonadati</taxon>
        <taxon>Bacteroidota</taxon>
        <taxon>Bacteroidia</taxon>
        <taxon>Bacteroidales</taxon>
        <taxon>Bacteroidaceae</taxon>
        <taxon>Bacteroides</taxon>
    </lineage>
</organism>
<dbReference type="AlphaFoldDB" id="A0A4V2SE96"/>
<name>A0A4V2SE96_9BACE</name>
<reference evidence="1 2" key="1">
    <citation type="submission" date="2019-03" db="EMBL/GenBank/DDBJ databases">
        <title>Genomic Encyclopedia of Type Strains, Phase IV (KMG-IV): sequencing the most valuable type-strain genomes for metagenomic binning, comparative biology and taxonomic classification.</title>
        <authorList>
            <person name="Goeker M."/>
        </authorList>
    </citation>
    <scope>NUCLEOTIDE SEQUENCE [LARGE SCALE GENOMIC DNA]</scope>
    <source>
        <strain evidence="1 2">DSM 23917</strain>
    </source>
</reference>
<evidence type="ECO:0000313" key="1">
    <source>
        <dbReference type="EMBL" id="TCO88162.1"/>
    </source>
</evidence>
<sequence length="307" mass="34753">MLFNKNSKGSAELRELTGNYYANNEFSKVSGEIESATEELAACVGRAVIELAEEEYGKADGDMAFVRKVQRPVAILATLNMYRKNDLSHEDDGRKFKIASDGSEKLPWQWQLDRDDALHMEEYYRAVDSLIRYLNEKRIGAWIESEQYKVAQSLIISNGASFDSYFPIEKSERMYLILVPFIREAQMLTVKRAYGAGWDDLIAEKTHPESDVHFAACKAVALLAMGMALRRLPLGIIPGGVVRRFLAESGMTKSEPASLDDVERVSEWLMADAAVWVEEMKRARDGGEVPEYDLLPKNSSRNKYCRL</sequence>
<dbReference type="EMBL" id="SLXB01000027">
    <property type="protein sequence ID" value="TCO88162.1"/>
    <property type="molecule type" value="Genomic_DNA"/>
</dbReference>
<accession>A0A4V2SE96</accession>
<proteinExistence type="predicted"/>